<sequence length="71" mass="8605">MQEWEPYVQYGMLRVRETSCCGEYEWCCEGGLYFVLRHNGEGYEATPRRRYADARPVWEALIRTHRHTFSR</sequence>
<evidence type="ECO:0000313" key="1">
    <source>
        <dbReference type="EMBL" id="SDM13958.1"/>
    </source>
</evidence>
<dbReference type="RefSeq" id="WP_090773709.1">
    <property type="nucleotide sequence ID" value="NZ_FNFB01000040.1"/>
</dbReference>
<reference evidence="1 2" key="1">
    <citation type="submission" date="2016-10" db="EMBL/GenBank/DDBJ databases">
        <authorList>
            <person name="de Groot N.N."/>
        </authorList>
    </citation>
    <scope>NUCLEOTIDE SEQUENCE [LARGE SCALE GENOMIC DNA]</scope>
    <source>
        <strain evidence="1 2">CGMCC 4.5681</strain>
    </source>
</reference>
<evidence type="ECO:0000313" key="2">
    <source>
        <dbReference type="Proteomes" id="UP000198683"/>
    </source>
</evidence>
<keyword evidence="2" id="KW-1185">Reference proteome</keyword>
<name>A0A1G9QSG3_9ACTN</name>
<dbReference type="AlphaFoldDB" id="A0A1G9QSG3"/>
<gene>
    <name evidence="1" type="ORF">SAMN05421874_14046</name>
</gene>
<dbReference type="Proteomes" id="UP000198683">
    <property type="component" value="Unassembled WGS sequence"/>
</dbReference>
<accession>A0A1G9QSG3</accession>
<proteinExistence type="predicted"/>
<protein>
    <submittedName>
        <fullName evidence="1">Uncharacterized protein</fullName>
    </submittedName>
</protein>
<dbReference type="STRING" id="683260.SAMN05421874_14046"/>
<organism evidence="1 2">
    <name type="scientific">Nonomuraea maritima</name>
    <dbReference type="NCBI Taxonomy" id="683260"/>
    <lineage>
        <taxon>Bacteria</taxon>
        <taxon>Bacillati</taxon>
        <taxon>Actinomycetota</taxon>
        <taxon>Actinomycetes</taxon>
        <taxon>Streptosporangiales</taxon>
        <taxon>Streptosporangiaceae</taxon>
        <taxon>Nonomuraea</taxon>
    </lineage>
</organism>
<dbReference type="EMBL" id="FNFB01000040">
    <property type="protein sequence ID" value="SDM13958.1"/>
    <property type="molecule type" value="Genomic_DNA"/>
</dbReference>